<dbReference type="Gene3D" id="1.25.10.10">
    <property type="entry name" value="Leucine-rich Repeat Variant"/>
    <property type="match status" value="1"/>
</dbReference>
<evidence type="ECO:0000256" key="6">
    <source>
        <dbReference type="PROSITE-ProRule" id="PRU00104"/>
    </source>
</evidence>
<feature type="compositionally biased region" description="Low complexity" evidence="7">
    <location>
        <begin position="51"/>
        <end position="62"/>
    </location>
</feature>
<comment type="caution">
    <text evidence="9">The sequence shown here is derived from an EMBL/GenBank/DDBJ whole genome shotgun (WGS) entry which is preliminary data.</text>
</comment>
<keyword evidence="4" id="KW-0808">Transferase</keyword>
<gene>
    <name evidence="9" type="ORF">ILEXP_LOCUS33934</name>
</gene>
<dbReference type="PANTHER" id="PTHR45670">
    <property type="entry name" value="E3 UBIQUITIN-PROTEIN LIGASE TRIP12"/>
    <property type="match status" value="1"/>
</dbReference>
<keyword evidence="10" id="KW-1185">Reference proteome</keyword>
<feature type="region of interest" description="Disordered" evidence="7">
    <location>
        <begin position="799"/>
        <end position="902"/>
    </location>
</feature>
<feature type="region of interest" description="Disordered" evidence="7">
    <location>
        <begin position="1"/>
        <end position="71"/>
    </location>
</feature>
<protein>
    <recommendedName>
        <fullName evidence="3">HECT-type E3 ubiquitin transferase</fullName>
        <ecNumber evidence="3">2.3.2.26</ecNumber>
    </recommendedName>
</protein>
<organism evidence="9 10">
    <name type="scientific">Ilex paraguariensis</name>
    <name type="common">yerba mate</name>
    <dbReference type="NCBI Taxonomy" id="185542"/>
    <lineage>
        <taxon>Eukaryota</taxon>
        <taxon>Viridiplantae</taxon>
        <taxon>Streptophyta</taxon>
        <taxon>Embryophyta</taxon>
        <taxon>Tracheophyta</taxon>
        <taxon>Spermatophyta</taxon>
        <taxon>Magnoliopsida</taxon>
        <taxon>eudicotyledons</taxon>
        <taxon>Gunneridae</taxon>
        <taxon>Pentapetalae</taxon>
        <taxon>asterids</taxon>
        <taxon>campanulids</taxon>
        <taxon>Aquifoliales</taxon>
        <taxon>Aquifoliaceae</taxon>
        <taxon>Ilex</taxon>
    </lineage>
</organism>
<evidence type="ECO:0000256" key="3">
    <source>
        <dbReference type="ARBA" id="ARBA00012485"/>
    </source>
</evidence>
<comment type="caution">
    <text evidence="6">Lacks conserved residue(s) required for the propagation of feature annotation.</text>
</comment>
<dbReference type="Gene3D" id="3.90.1750.10">
    <property type="entry name" value="Hect, E3 ligase catalytic domains"/>
    <property type="match status" value="1"/>
</dbReference>
<evidence type="ECO:0000313" key="9">
    <source>
        <dbReference type="EMBL" id="CAK9164785.1"/>
    </source>
</evidence>
<feature type="domain" description="HECT" evidence="8">
    <location>
        <begin position="1169"/>
        <end position="1422"/>
    </location>
</feature>
<accession>A0ABC8T6L0</accession>
<dbReference type="PROSITE" id="PS50237">
    <property type="entry name" value="HECT"/>
    <property type="match status" value="1"/>
</dbReference>
<dbReference type="PANTHER" id="PTHR45670:SF10">
    <property type="entry name" value="E3 UBIQUITIN-PROTEIN LIGASE UPL4"/>
    <property type="match status" value="1"/>
</dbReference>
<name>A0ABC8T6L0_9AQUA</name>
<feature type="compositionally biased region" description="Polar residues" evidence="7">
    <location>
        <begin position="799"/>
        <end position="812"/>
    </location>
</feature>
<sequence length="1456" mass="161605">MGNRGQKRAETGDELPADKRACSSLDRPSSSNSSVQTPMNSRNSVGDNDADTSSSSSGSASENEGEKDSAYGSCDSSINFRDYQRRRSFVDHSKLRRVLSSLSEEGDESGQLAALTELCELLSFCTDSSLSGLNADSLSPTLVKLARHDSNPDIMLLAIRAITYLCDVHPRSSGYLVRHDAVPALCQRLMSIEYLDVAEQCLQALEKISREQPPACLQSGAIMAVLSYIDFFSTSVQRVALSTVVNICKKLPSEGPSPFMEAVPILCNLLQYEDRQLVEDVATCLIMIAERVDHSSDMLDELCKHGLIHQATHLIGLNSRTTICQSIYTGLIGLLVKLASGSNVAARTLFELNISSTLKDILSTYGLSNGMPSPRMVEGHCNQVHEVLKLLNELLPAIARDQNTQLASNKEAFLVNRPDLLDKFGADLLPVLIQVVNSGVNLYVCYGCLSVINKLVYFSKSDLLSSINISSFLAGVFTRKEHHVLVVGLQIVDTLLQKFSDALLNPFVKEGVFFAIDALLLQEKCSPFMFPLVNGTNLSNVSSQKSSGRDILRCLCYSFDTSQSSWASESGTCKLERDSVPNLAKQIKNSYVATDLINPERGLTDILLKLKTLSATLTDLVSISMKNDASVQHEEEFYCTLHQIMSLLNGRDHISTFEFVESGVVKSLVNFLYNGRYLRGERVINDIVQRRFEVFGRLLFSSSDPPVEVFPLSALVQRLQSALSSVENFPVILSHSFKQKNSYATVPHGRCMGHPCLKVQFVRGEGETCLSDYSEDVVTIDPFSSLDSIEKYLLPKVSSNKTGCRKSSTQPLSGKEGPHSRLSSDASSAQGKNTDLVDSNSMSSDVHEMQADMPNLAESPSAEAASLGHTAVESTGLSEVKTDPVDQERHTSYSEDSGKRPEYPLSCSNKDALPNLLFYLEEQQLDGELTLYQALLQQQIKAENELFTSAKLWSQVYKISYRRAVKPKQSCFKCCCHQALCSCILEKAGAFLHHTPFFSAMFASELVLDVETPSPTYDIILLLKSLEGMNRFRFHLMARDRTSAFAEGRIGNLDNIMIAVSDVLQNEFVSCKLTEKLEQQMQDHLAVSIGGMPSWCTQLMASCPFLFGFEARTKYFRLAALGQRQVHPHPSSHNNLGGPSSRQQNNGGFPRKKFLVYRNRILDSATQMMDTYARQKVFLEVEYDDEVGTGVGPTLEFYTLVSHEFQRSGLGMWREDNMSFSYMKSLQAEDSGSVVSPFGLFPCPWSPAVKTSGGIEFSEVIKKFVLLGQVVAKALQDGRVLDLPFSKGFYKLILGQELTVHDIPLFDPGLGRALLEFQALVERNRYLDSIRGEESTFKLDSCFRNTRIEDLCLDFTLPGYPDYVLSSEPDLRMVNIINLEEYISLVVDATINSGISRQVEAFKSGFNQVMPIRHLQIFTEENWSVYYVEKGNFGIQTNFWITSSLIMDTLLAVLPL</sequence>
<evidence type="ECO:0000256" key="4">
    <source>
        <dbReference type="ARBA" id="ARBA00022679"/>
    </source>
</evidence>
<feature type="compositionally biased region" description="Polar residues" evidence="7">
    <location>
        <begin position="821"/>
        <end position="844"/>
    </location>
</feature>
<dbReference type="SUPFAM" id="SSF48371">
    <property type="entry name" value="ARM repeat"/>
    <property type="match status" value="1"/>
</dbReference>
<dbReference type="InterPro" id="IPR000569">
    <property type="entry name" value="HECT_dom"/>
</dbReference>
<reference evidence="9 10" key="1">
    <citation type="submission" date="2024-02" db="EMBL/GenBank/DDBJ databases">
        <authorList>
            <person name="Vignale AGUSTIN F."/>
            <person name="Sosa J E."/>
            <person name="Modenutti C."/>
        </authorList>
    </citation>
    <scope>NUCLEOTIDE SEQUENCE [LARGE SCALE GENOMIC DNA]</scope>
</reference>
<evidence type="ECO:0000256" key="2">
    <source>
        <dbReference type="ARBA" id="ARBA00006331"/>
    </source>
</evidence>
<dbReference type="InterPro" id="IPR057948">
    <property type="entry name" value="TPR_TRIP12_N"/>
</dbReference>
<feature type="compositionally biased region" description="Low complexity" evidence="7">
    <location>
        <begin position="857"/>
        <end position="866"/>
    </location>
</feature>
<evidence type="ECO:0000313" key="10">
    <source>
        <dbReference type="Proteomes" id="UP001642360"/>
    </source>
</evidence>
<evidence type="ECO:0000256" key="1">
    <source>
        <dbReference type="ARBA" id="ARBA00000885"/>
    </source>
</evidence>
<evidence type="ECO:0000259" key="8">
    <source>
        <dbReference type="PROSITE" id="PS50237"/>
    </source>
</evidence>
<evidence type="ECO:0000256" key="7">
    <source>
        <dbReference type="SAM" id="MobiDB-lite"/>
    </source>
</evidence>
<keyword evidence="5 6" id="KW-0833">Ubl conjugation pathway</keyword>
<dbReference type="InterPro" id="IPR016024">
    <property type="entry name" value="ARM-type_fold"/>
</dbReference>
<feature type="region of interest" description="Disordered" evidence="7">
    <location>
        <begin position="1126"/>
        <end position="1149"/>
    </location>
</feature>
<dbReference type="InterPro" id="IPR045322">
    <property type="entry name" value="HECTD1/TRIP12-like"/>
</dbReference>
<comment type="similarity">
    <text evidence="2">Belongs to the UPL family. K-HECT subfamily.</text>
</comment>
<feature type="compositionally biased region" description="Polar residues" evidence="7">
    <location>
        <begin position="1131"/>
        <end position="1147"/>
    </location>
</feature>
<dbReference type="SMART" id="SM00119">
    <property type="entry name" value="HECTc"/>
    <property type="match status" value="1"/>
</dbReference>
<dbReference type="Proteomes" id="UP001642360">
    <property type="component" value="Unassembled WGS sequence"/>
</dbReference>
<feature type="compositionally biased region" description="Basic and acidic residues" evidence="7">
    <location>
        <begin position="7"/>
        <end position="21"/>
    </location>
</feature>
<dbReference type="InterPro" id="IPR035983">
    <property type="entry name" value="Hect_E3_ubiquitin_ligase"/>
</dbReference>
<dbReference type="EMBL" id="CAUOFW020004280">
    <property type="protein sequence ID" value="CAK9164785.1"/>
    <property type="molecule type" value="Genomic_DNA"/>
</dbReference>
<comment type="catalytic activity">
    <reaction evidence="1">
        <text>S-ubiquitinyl-[E2 ubiquitin-conjugating enzyme]-L-cysteine + [acceptor protein]-L-lysine = [E2 ubiquitin-conjugating enzyme]-L-cysteine + N(6)-ubiquitinyl-[acceptor protein]-L-lysine.</text>
        <dbReference type="EC" id="2.3.2.26"/>
    </reaction>
</comment>
<feature type="compositionally biased region" description="Basic and acidic residues" evidence="7">
    <location>
        <begin position="880"/>
        <end position="902"/>
    </location>
</feature>
<dbReference type="Pfam" id="PF25579">
    <property type="entry name" value="TPR_TRIP12_N"/>
    <property type="match status" value="1"/>
</dbReference>
<dbReference type="GO" id="GO:0061630">
    <property type="term" value="F:ubiquitin protein ligase activity"/>
    <property type="evidence" value="ECO:0007669"/>
    <property type="project" value="UniProtKB-EC"/>
</dbReference>
<proteinExistence type="inferred from homology"/>
<dbReference type="SUPFAM" id="SSF56204">
    <property type="entry name" value="Hect, E3 ligase catalytic domain"/>
    <property type="match status" value="1"/>
</dbReference>
<dbReference type="InterPro" id="IPR011989">
    <property type="entry name" value="ARM-like"/>
</dbReference>
<feature type="compositionally biased region" description="Low complexity" evidence="7">
    <location>
        <begin position="23"/>
        <end position="34"/>
    </location>
</feature>
<feature type="compositionally biased region" description="Polar residues" evidence="7">
    <location>
        <begin position="35"/>
        <end position="45"/>
    </location>
</feature>
<dbReference type="EC" id="2.3.2.26" evidence="3"/>
<dbReference type="Pfam" id="PF00632">
    <property type="entry name" value="HECT"/>
    <property type="match status" value="1"/>
</dbReference>
<evidence type="ECO:0000256" key="5">
    <source>
        <dbReference type="ARBA" id="ARBA00022786"/>
    </source>
</evidence>